<keyword evidence="6" id="KW-0496">Mitochondrion</keyword>
<gene>
    <name evidence="9" type="ORF">CYCCA115_LOCUS15668</name>
</gene>
<dbReference type="SUPFAM" id="SSF53335">
    <property type="entry name" value="S-adenosyl-L-methionine-dependent methyltransferases"/>
    <property type="match status" value="1"/>
</dbReference>
<accession>A0AAD2FX71</accession>
<dbReference type="EMBL" id="CAKOGP040001881">
    <property type="protein sequence ID" value="CAJ1955269.1"/>
    <property type="molecule type" value="Genomic_DNA"/>
</dbReference>
<dbReference type="GO" id="GO:0035243">
    <property type="term" value="F:protein-arginine omega-N symmetric methyltransferase activity"/>
    <property type="evidence" value="ECO:0007669"/>
    <property type="project" value="UniProtKB-EC"/>
</dbReference>
<protein>
    <recommendedName>
        <fullName evidence="3">type II protein arginine methyltransferase</fullName>
        <ecNumber evidence="3">2.1.1.320</ecNumber>
    </recommendedName>
</protein>
<dbReference type="AlphaFoldDB" id="A0AAD2FX71"/>
<dbReference type="Gene3D" id="3.40.50.12710">
    <property type="match status" value="1"/>
</dbReference>
<reference evidence="9" key="1">
    <citation type="submission" date="2023-08" db="EMBL/GenBank/DDBJ databases">
        <authorList>
            <person name="Audoor S."/>
            <person name="Bilcke G."/>
        </authorList>
    </citation>
    <scope>NUCLEOTIDE SEQUENCE</scope>
</reference>
<evidence type="ECO:0000256" key="1">
    <source>
        <dbReference type="ARBA" id="ARBA00004173"/>
    </source>
</evidence>
<evidence type="ECO:0000313" key="9">
    <source>
        <dbReference type="EMBL" id="CAJ1955269.1"/>
    </source>
</evidence>
<dbReference type="GO" id="GO:0032981">
    <property type="term" value="P:mitochondrial respiratory chain complex I assembly"/>
    <property type="evidence" value="ECO:0007669"/>
    <property type="project" value="TreeGrafter"/>
</dbReference>
<dbReference type="GO" id="GO:0032259">
    <property type="term" value="P:methylation"/>
    <property type="evidence" value="ECO:0007669"/>
    <property type="project" value="UniProtKB-KW"/>
</dbReference>
<dbReference type="InterPro" id="IPR038375">
    <property type="entry name" value="NDUFAF7_sf"/>
</dbReference>
<dbReference type="PANTHER" id="PTHR12049:SF7">
    <property type="entry name" value="PROTEIN ARGININE METHYLTRANSFERASE NDUFAF7, MITOCHONDRIAL"/>
    <property type="match status" value="1"/>
</dbReference>
<evidence type="ECO:0000256" key="5">
    <source>
        <dbReference type="ARBA" id="ARBA00022679"/>
    </source>
</evidence>
<dbReference type="EC" id="2.1.1.320" evidence="3"/>
<feature type="region of interest" description="Disordered" evidence="8">
    <location>
        <begin position="37"/>
        <end position="77"/>
    </location>
</feature>
<sequence length="607" mass="67387">MLQSSATLGRRLFPTRRLPNQLCNSVECRFLVSSSKTGKKGAMKRQMEKTSADGEPSQAASERDATSAQFTSEKQVMESSTGYSSAFSNLKAESPKSHSMIDFSHGLEDDGWRSNKILDRLDQPDQLSFEKEAMFDPAIHLPYAPQDWKGYEAATPLSEFLFQRIGVSGQITTAEYMRHCLTNPMHGYYTRPATTLEKELDDDDWSDSEDDVAEQSTDDSTKDASTIFGSKGDFVTAPEISHVFGHCICVWLVTQWQSLQKPSKVQLVELGPGRGTLISDIVQLATSSKLSDFGEAIDSIHLVEASLELRRQQKEALENALGELVDFDFVNPPSIKGEEDETKEAKTDKNSPTKKFSIRVEWHADFSSFSFKRDRDLPVMMVLQEFIDALPVHVFQMTEEGWRERLIDVVSGADPKPEADKLQPRLRQVLAPNVTPAVELFLESANYHNQPVGTVVEVCPEGIMLVQDIAKVLNESDGAALIFDYGQEGTGDTLRAFSNHKQVQLTSSPGQVDITADVDFFALKQSIKDGETQGFGPVTQGEFLMRMGAGDMVIKKIEEPSTTEEEAVAFSEALKYLVMPENMGERFKVLAVGKKKEGIFAPPGMET</sequence>
<evidence type="ECO:0000256" key="8">
    <source>
        <dbReference type="SAM" id="MobiDB-lite"/>
    </source>
</evidence>
<feature type="compositionally biased region" description="Acidic residues" evidence="8">
    <location>
        <begin position="200"/>
        <end position="217"/>
    </location>
</feature>
<comment type="catalytic activity">
    <reaction evidence="7">
        <text>L-arginyl-[protein] + 2 S-adenosyl-L-methionine = N(omega),N(omega)'-dimethyl-L-arginyl-[protein] + 2 S-adenosyl-L-homocysteine + 2 H(+)</text>
        <dbReference type="Rhea" id="RHEA:48108"/>
        <dbReference type="Rhea" id="RHEA-COMP:10532"/>
        <dbReference type="Rhea" id="RHEA-COMP:11992"/>
        <dbReference type="ChEBI" id="CHEBI:15378"/>
        <dbReference type="ChEBI" id="CHEBI:29965"/>
        <dbReference type="ChEBI" id="CHEBI:57856"/>
        <dbReference type="ChEBI" id="CHEBI:59789"/>
        <dbReference type="ChEBI" id="CHEBI:88221"/>
        <dbReference type="EC" id="2.1.1.320"/>
    </reaction>
</comment>
<dbReference type="GO" id="GO:0005739">
    <property type="term" value="C:mitochondrion"/>
    <property type="evidence" value="ECO:0007669"/>
    <property type="project" value="UniProtKB-SubCell"/>
</dbReference>
<evidence type="ECO:0000256" key="7">
    <source>
        <dbReference type="ARBA" id="ARBA00048612"/>
    </source>
</evidence>
<feature type="compositionally biased region" description="Polar residues" evidence="8">
    <location>
        <begin position="66"/>
        <end position="77"/>
    </location>
</feature>
<proteinExistence type="inferred from homology"/>
<dbReference type="Proteomes" id="UP001295423">
    <property type="component" value="Unassembled WGS sequence"/>
</dbReference>
<keyword evidence="5" id="KW-0808">Transferase</keyword>
<dbReference type="InterPro" id="IPR003788">
    <property type="entry name" value="NDUFAF7"/>
</dbReference>
<comment type="similarity">
    <text evidence="2">Belongs to the NDUFAF7 family.</text>
</comment>
<dbReference type="InterPro" id="IPR029063">
    <property type="entry name" value="SAM-dependent_MTases_sf"/>
</dbReference>
<comment type="caution">
    <text evidence="9">The sequence shown here is derived from an EMBL/GenBank/DDBJ whole genome shotgun (WGS) entry which is preliminary data.</text>
</comment>
<comment type="subcellular location">
    <subcellularLocation>
        <location evidence="1">Mitochondrion</location>
    </subcellularLocation>
</comment>
<dbReference type="PANTHER" id="PTHR12049">
    <property type="entry name" value="PROTEIN ARGININE METHYLTRANSFERASE NDUFAF7, MITOCHONDRIAL"/>
    <property type="match status" value="1"/>
</dbReference>
<evidence type="ECO:0000256" key="4">
    <source>
        <dbReference type="ARBA" id="ARBA00022603"/>
    </source>
</evidence>
<evidence type="ECO:0000313" key="10">
    <source>
        <dbReference type="Proteomes" id="UP001295423"/>
    </source>
</evidence>
<evidence type="ECO:0000256" key="3">
    <source>
        <dbReference type="ARBA" id="ARBA00011935"/>
    </source>
</evidence>
<evidence type="ECO:0000256" key="2">
    <source>
        <dbReference type="ARBA" id="ARBA00005891"/>
    </source>
</evidence>
<keyword evidence="4" id="KW-0489">Methyltransferase</keyword>
<organism evidence="9 10">
    <name type="scientific">Cylindrotheca closterium</name>
    <dbReference type="NCBI Taxonomy" id="2856"/>
    <lineage>
        <taxon>Eukaryota</taxon>
        <taxon>Sar</taxon>
        <taxon>Stramenopiles</taxon>
        <taxon>Ochrophyta</taxon>
        <taxon>Bacillariophyta</taxon>
        <taxon>Bacillariophyceae</taxon>
        <taxon>Bacillariophycidae</taxon>
        <taxon>Bacillariales</taxon>
        <taxon>Bacillariaceae</taxon>
        <taxon>Cylindrotheca</taxon>
    </lineage>
</organism>
<keyword evidence="10" id="KW-1185">Reference proteome</keyword>
<feature type="region of interest" description="Disordered" evidence="8">
    <location>
        <begin position="200"/>
        <end position="224"/>
    </location>
</feature>
<evidence type="ECO:0000256" key="6">
    <source>
        <dbReference type="ARBA" id="ARBA00023128"/>
    </source>
</evidence>
<dbReference type="Pfam" id="PF02636">
    <property type="entry name" value="Methyltransf_28"/>
    <property type="match status" value="1"/>
</dbReference>
<name>A0AAD2FX71_9STRA</name>